<feature type="domain" description="Acyltransferase 3" evidence="2">
    <location>
        <begin position="12"/>
        <end position="101"/>
    </location>
</feature>
<dbReference type="InterPro" id="IPR050879">
    <property type="entry name" value="Acyltransferase_3"/>
</dbReference>
<feature type="transmembrane region" description="Helical" evidence="1">
    <location>
        <begin position="54"/>
        <end position="72"/>
    </location>
</feature>
<dbReference type="GO" id="GO:0016020">
    <property type="term" value="C:membrane"/>
    <property type="evidence" value="ECO:0007669"/>
    <property type="project" value="TreeGrafter"/>
</dbReference>
<dbReference type="Pfam" id="PF01757">
    <property type="entry name" value="Acyl_transf_3"/>
    <property type="match status" value="1"/>
</dbReference>
<evidence type="ECO:0000256" key="1">
    <source>
        <dbReference type="SAM" id="Phobius"/>
    </source>
</evidence>
<organism evidence="3 4">
    <name type="scientific">Candidatus Magasanikbacteria bacterium RIFCSPHIGHO2_02_FULL_45_10</name>
    <dbReference type="NCBI Taxonomy" id="1798679"/>
    <lineage>
        <taxon>Bacteria</taxon>
        <taxon>Candidatus Magasanikiibacteriota</taxon>
    </lineage>
</organism>
<evidence type="ECO:0000313" key="4">
    <source>
        <dbReference type="Proteomes" id="UP000176413"/>
    </source>
</evidence>
<dbReference type="GO" id="GO:0016747">
    <property type="term" value="F:acyltransferase activity, transferring groups other than amino-acyl groups"/>
    <property type="evidence" value="ECO:0007669"/>
    <property type="project" value="InterPro"/>
</dbReference>
<protein>
    <recommendedName>
        <fullName evidence="2">Acyltransferase 3 domain-containing protein</fullName>
    </recommendedName>
</protein>
<comment type="caution">
    <text evidence="3">The sequence shown here is derived from an EMBL/GenBank/DDBJ whole genome shotgun (WGS) entry which is preliminary data.</text>
</comment>
<gene>
    <name evidence="3" type="ORF">A3D53_03595</name>
</gene>
<dbReference type="GO" id="GO:0009103">
    <property type="term" value="P:lipopolysaccharide biosynthetic process"/>
    <property type="evidence" value="ECO:0007669"/>
    <property type="project" value="TreeGrafter"/>
</dbReference>
<dbReference type="PANTHER" id="PTHR23028">
    <property type="entry name" value="ACETYLTRANSFERASE"/>
    <property type="match status" value="1"/>
</dbReference>
<feature type="transmembrane region" description="Helical" evidence="1">
    <location>
        <begin position="84"/>
        <end position="102"/>
    </location>
</feature>
<reference evidence="3 4" key="1">
    <citation type="journal article" date="2016" name="Nat. Commun.">
        <title>Thousands of microbial genomes shed light on interconnected biogeochemical processes in an aquifer system.</title>
        <authorList>
            <person name="Anantharaman K."/>
            <person name="Brown C.T."/>
            <person name="Hug L.A."/>
            <person name="Sharon I."/>
            <person name="Castelle C.J."/>
            <person name="Probst A.J."/>
            <person name="Thomas B.C."/>
            <person name="Singh A."/>
            <person name="Wilkins M.J."/>
            <person name="Karaoz U."/>
            <person name="Brodie E.L."/>
            <person name="Williams K.H."/>
            <person name="Hubbard S.S."/>
            <person name="Banfield J.F."/>
        </authorList>
    </citation>
    <scope>NUCLEOTIDE SEQUENCE [LARGE SCALE GENOMIC DNA]</scope>
</reference>
<feature type="transmembrane region" description="Helical" evidence="1">
    <location>
        <begin position="15"/>
        <end position="33"/>
    </location>
</feature>
<dbReference type="Proteomes" id="UP000176413">
    <property type="component" value="Unassembled WGS sequence"/>
</dbReference>
<name>A0A1F6M9Q2_9BACT</name>
<evidence type="ECO:0000313" key="3">
    <source>
        <dbReference type="EMBL" id="OGH68349.1"/>
    </source>
</evidence>
<sequence>MSDPLITRTSNNFNLLRLLAAFGVIITHSYTLLGFAEKDLLTKMTNGLLSFSRLGVYVFFVISGFLVANSLWNSKNTASFFWKRFLRIFPALFVVLFLKAALDIKGQIDAKRDEERQSIAKELADTFGPRANK</sequence>
<keyword evidence="1" id="KW-0472">Membrane</keyword>
<dbReference type="PANTHER" id="PTHR23028:SF53">
    <property type="entry name" value="ACYL_TRANSF_3 DOMAIN-CONTAINING PROTEIN"/>
    <property type="match status" value="1"/>
</dbReference>
<dbReference type="InterPro" id="IPR002656">
    <property type="entry name" value="Acyl_transf_3_dom"/>
</dbReference>
<accession>A0A1F6M9Q2</accession>
<keyword evidence="1" id="KW-1133">Transmembrane helix</keyword>
<dbReference type="AlphaFoldDB" id="A0A1F6M9Q2"/>
<evidence type="ECO:0000259" key="2">
    <source>
        <dbReference type="Pfam" id="PF01757"/>
    </source>
</evidence>
<keyword evidence="1" id="KW-0812">Transmembrane</keyword>
<proteinExistence type="predicted"/>
<dbReference type="EMBL" id="MFQA01000046">
    <property type="protein sequence ID" value="OGH68349.1"/>
    <property type="molecule type" value="Genomic_DNA"/>
</dbReference>